<gene>
    <name evidence="1" type="ORF">Ciccas_014109</name>
</gene>
<accession>A0ABD2PIX7</accession>
<name>A0ABD2PIX7_9PLAT</name>
<reference evidence="1 2" key="1">
    <citation type="submission" date="2024-11" db="EMBL/GenBank/DDBJ databases">
        <title>Adaptive evolution of stress response genes in parasites aligns with host niche diversity.</title>
        <authorList>
            <person name="Hahn C."/>
            <person name="Resl P."/>
        </authorList>
    </citation>
    <scope>NUCLEOTIDE SEQUENCE [LARGE SCALE GENOMIC DNA]</scope>
    <source>
        <strain evidence="1">EGGRZ-B1_66</strain>
        <tissue evidence="1">Body</tissue>
    </source>
</reference>
<dbReference type="SUPFAM" id="SSF54403">
    <property type="entry name" value="Cystatin/monellin"/>
    <property type="match status" value="1"/>
</dbReference>
<dbReference type="Gene3D" id="3.10.450.10">
    <property type="match status" value="1"/>
</dbReference>
<sequence>MGDVPVIAVENENLLGAEYAKMNYQDSDEYREMIKYVLNEFEKVYDSNAMVVEHRNYTLQIINGFSHKISLAIKARDCDCLYNCTAWIIMRPWLIADGPDSIQLNCVKDQELS</sequence>
<dbReference type="EMBL" id="JBJKFK010007511">
    <property type="protein sequence ID" value="KAL3307380.1"/>
    <property type="molecule type" value="Genomic_DNA"/>
</dbReference>
<dbReference type="Proteomes" id="UP001626550">
    <property type="component" value="Unassembled WGS sequence"/>
</dbReference>
<dbReference type="InterPro" id="IPR046350">
    <property type="entry name" value="Cystatin_sf"/>
</dbReference>
<organism evidence="1 2">
    <name type="scientific">Cichlidogyrus casuarinus</name>
    <dbReference type="NCBI Taxonomy" id="1844966"/>
    <lineage>
        <taxon>Eukaryota</taxon>
        <taxon>Metazoa</taxon>
        <taxon>Spiralia</taxon>
        <taxon>Lophotrochozoa</taxon>
        <taxon>Platyhelminthes</taxon>
        <taxon>Monogenea</taxon>
        <taxon>Monopisthocotylea</taxon>
        <taxon>Dactylogyridea</taxon>
        <taxon>Ancyrocephalidae</taxon>
        <taxon>Cichlidogyrus</taxon>
    </lineage>
</organism>
<comment type="caution">
    <text evidence="1">The sequence shown here is derived from an EMBL/GenBank/DDBJ whole genome shotgun (WGS) entry which is preliminary data.</text>
</comment>
<keyword evidence="2" id="KW-1185">Reference proteome</keyword>
<dbReference type="AlphaFoldDB" id="A0ABD2PIX7"/>
<proteinExistence type="predicted"/>
<protein>
    <submittedName>
        <fullName evidence="1">Uncharacterized protein</fullName>
    </submittedName>
</protein>
<evidence type="ECO:0000313" key="2">
    <source>
        <dbReference type="Proteomes" id="UP001626550"/>
    </source>
</evidence>
<evidence type="ECO:0000313" key="1">
    <source>
        <dbReference type="EMBL" id="KAL3307380.1"/>
    </source>
</evidence>